<evidence type="ECO:0000313" key="2">
    <source>
        <dbReference type="EMBL" id="KAB2615473.1"/>
    </source>
</evidence>
<dbReference type="Pfam" id="PF14244">
    <property type="entry name" value="Retrotran_gag_3"/>
    <property type="match status" value="1"/>
</dbReference>
<dbReference type="Proteomes" id="UP000327157">
    <property type="component" value="Chromosome 3"/>
</dbReference>
<dbReference type="PANTHER" id="PTHR37610">
    <property type="entry name" value="CCHC-TYPE DOMAIN-CONTAINING PROTEIN"/>
    <property type="match status" value="1"/>
</dbReference>
<dbReference type="PANTHER" id="PTHR37610:SF97">
    <property type="entry name" value="RETROTRANSPOSON GAG DOMAIN-CONTAINING PROTEIN"/>
    <property type="match status" value="1"/>
</dbReference>
<dbReference type="EMBL" id="SMOL01000402">
    <property type="protein sequence ID" value="KAB2615473.1"/>
    <property type="molecule type" value="Genomic_DNA"/>
</dbReference>
<organism evidence="2 3">
    <name type="scientific">Pyrus ussuriensis x Pyrus communis</name>
    <dbReference type="NCBI Taxonomy" id="2448454"/>
    <lineage>
        <taxon>Eukaryota</taxon>
        <taxon>Viridiplantae</taxon>
        <taxon>Streptophyta</taxon>
        <taxon>Embryophyta</taxon>
        <taxon>Tracheophyta</taxon>
        <taxon>Spermatophyta</taxon>
        <taxon>Magnoliopsida</taxon>
        <taxon>eudicotyledons</taxon>
        <taxon>Gunneridae</taxon>
        <taxon>Pentapetalae</taxon>
        <taxon>rosids</taxon>
        <taxon>fabids</taxon>
        <taxon>Rosales</taxon>
        <taxon>Rosaceae</taxon>
        <taxon>Amygdaloideae</taxon>
        <taxon>Maleae</taxon>
        <taxon>Pyrus</taxon>
    </lineage>
</organism>
<comment type="caution">
    <text evidence="2">The sequence shown here is derived from an EMBL/GenBank/DDBJ whole genome shotgun (WGS) entry which is preliminary data.</text>
</comment>
<dbReference type="AlphaFoldDB" id="A0A5N5GKZ7"/>
<gene>
    <name evidence="2" type="ORF">D8674_022061</name>
</gene>
<dbReference type="InterPro" id="IPR029472">
    <property type="entry name" value="Copia-like_N"/>
</dbReference>
<dbReference type="OrthoDB" id="5544992at2759"/>
<protein>
    <recommendedName>
        <fullName evidence="1">Retrotransposon Copia-like N-terminal domain-containing protein</fullName>
    </recommendedName>
</protein>
<feature type="domain" description="Retrotransposon Copia-like N-terminal" evidence="1">
    <location>
        <begin position="14"/>
        <end position="60"/>
    </location>
</feature>
<evidence type="ECO:0000313" key="3">
    <source>
        <dbReference type="Proteomes" id="UP000327157"/>
    </source>
</evidence>
<reference evidence="2 3" key="3">
    <citation type="submission" date="2019-11" db="EMBL/GenBank/DDBJ databases">
        <title>A de novo genome assembly of a pear dwarfing rootstock.</title>
        <authorList>
            <person name="Wang F."/>
            <person name="Wang J."/>
            <person name="Li S."/>
            <person name="Zhang Y."/>
            <person name="Fang M."/>
            <person name="Ma L."/>
            <person name="Zhao Y."/>
            <person name="Jiang S."/>
        </authorList>
    </citation>
    <scope>NUCLEOTIDE SEQUENCE [LARGE SCALE GENOMIC DNA]</scope>
    <source>
        <strain evidence="2">S2</strain>
        <tissue evidence="2">Leaf</tissue>
    </source>
</reference>
<accession>A0A5N5GKZ7</accession>
<proteinExistence type="predicted"/>
<reference evidence="2 3" key="1">
    <citation type="submission" date="2019-09" db="EMBL/GenBank/DDBJ databases">
        <authorList>
            <person name="Ou C."/>
        </authorList>
    </citation>
    <scope>NUCLEOTIDE SEQUENCE [LARGE SCALE GENOMIC DNA]</scope>
    <source>
        <strain evidence="2">S2</strain>
        <tissue evidence="2">Leaf</tissue>
    </source>
</reference>
<reference evidence="3" key="2">
    <citation type="submission" date="2019-10" db="EMBL/GenBank/DDBJ databases">
        <title>A de novo genome assembly of a pear dwarfing rootstock.</title>
        <authorList>
            <person name="Wang F."/>
            <person name="Wang J."/>
            <person name="Li S."/>
            <person name="Zhang Y."/>
            <person name="Fang M."/>
            <person name="Ma L."/>
            <person name="Zhao Y."/>
            <person name="Jiang S."/>
        </authorList>
    </citation>
    <scope>NUCLEOTIDE SEQUENCE [LARGE SCALE GENOMIC DNA]</scope>
</reference>
<keyword evidence="3" id="KW-1185">Reference proteome</keyword>
<sequence>MAASSSSDGPFYIQHSDHPNLVLVSKKLNGDNYTSWAHGMQISLSAKNKLGFITGDVQEPSSSDDPDAHAAWRRCNDMILSWLLHSLEPDLQESVLFTTTAHDVRDDLHERFSQSNAPRIFQLNCELATISQGSSSVSAYFTLLKVIWDELASYSDGCTCSCGTKSERQNLMPRNNDPWALSVPSTLPLPWLSAVLPAPPQTDLRSIIPTATTISILVRPAISCMAILLAILFMGNPVAHHSPRLSLGSNSSTFTPCSSPSAHQVHSSPNLHDLQLAMPNLSADQYTRLLAAIDNSAAPSSSPQVHAVSSADFAKGLLPVGPCHGP</sequence>
<evidence type="ECO:0000259" key="1">
    <source>
        <dbReference type="Pfam" id="PF14244"/>
    </source>
</evidence>
<name>A0A5N5GKZ7_9ROSA</name>